<sequence>MGDGHIREEWVGSRSPSSRVRPRSHAHLASSGSPLSFSVSCLLPLGLADRPGGVSKAPRAPSFPKG</sequence>
<evidence type="ECO:0000313" key="2">
    <source>
        <dbReference type="Proteomes" id="UP001162501"/>
    </source>
</evidence>
<name>A0AC59YY50_RANTA</name>
<organism evidence="1 2">
    <name type="scientific">Rangifer tarandus platyrhynchus</name>
    <name type="common">Svalbard reindeer</name>
    <dbReference type="NCBI Taxonomy" id="3082113"/>
    <lineage>
        <taxon>Eukaryota</taxon>
        <taxon>Metazoa</taxon>
        <taxon>Chordata</taxon>
        <taxon>Craniata</taxon>
        <taxon>Vertebrata</taxon>
        <taxon>Euteleostomi</taxon>
        <taxon>Mammalia</taxon>
        <taxon>Eutheria</taxon>
        <taxon>Laurasiatheria</taxon>
        <taxon>Artiodactyla</taxon>
        <taxon>Ruminantia</taxon>
        <taxon>Pecora</taxon>
        <taxon>Cervidae</taxon>
        <taxon>Odocoileinae</taxon>
        <taxon>Rangifer</taxon>
    </lineage>
</organism>
<reference evidence="1" key="1">
    <citation type="submission" date="2023-05" db="EMBL/GenBank/DDBJ databases">
        <authorList>
            <consortium name="ELIXIR-Norway"/>
        </authorList>
    </citation>
    <scope>NUCLEOTIDE SEQUENCE</scope>
</reference>
<gene>
    <name evidence="1" type="ORF">MRATA1EN22A_LOCUS11646</name>
</gene>
<evidence type="ECO:0000313" key="1">
    <source>
        <dbReference type="EMBL" id="CAN0074692.1"/>
    </source>
</evidence>
<accession>A0AC59YY50</accession>
<reference evidence="1" key="2">
    <citation type="submission" date="2025-03" db="EMBL/GenBank/DDBJ databases">
        <authorList>
            <consortium name="ELIXIR-Norway"/>
            <consortium name="Elixir Norway"/>
        </authorList>
    </citation>
    <scope>NUCLEOTIDE SEQUENCE</scope>
</reference>
<dbReference type="Proteomes" id="UP001162501">
    <property type="component" value="Chromosome 21"/>
</dbReference>
<proteinExistence type="predicted"/>
<protein>
    <submittedName>
        <fullName evidence="1">Uncharacterized protein</fullName>
    </submittedName>
</protein>
<dbReference type="EMBL" id="OX596105">
    <property type="protein sequence ID" value="CAN0074692.1"/>
    <property type="molecule type" value="Genomic_DNA"/>
</dbReference>